<feature type="transmembrane region" description="Helical" evidence="1">
    <location>
        <begin position="215"/>
        <end position="234"/>
    </location>
</feature>
<keyword evidence="1" id="KW-1133">Transmembrane helix</keyword>
<keyword evidence="3" id="KW-1185">Reference proteome</keyword>
<name>A0AAN9LZW4_CANGL</name>
<gene>
    <name evidence="2" type="ORF">VNO77_15835</name>
</gene>
<keyword evidence="1" id="KW-0812">Transmembrane</keyword>
<evidence type="ECO:0000256" key="1">
    <source>
        <dbReference type="SAM" id="Phobius"/>
    </source>
</evidence>
<feature type="transmembrane region" description="Helical" evidence="1">
    <location>
        <begin position="6"/>
        <end position="27"/>
    </location>
</feature>
<evidence type="ECO:0000313" key="3">
    <source>
        <dbReference type="Proteomes" id="UP001367508"/>
    </source>
</evidence>
<comment type="caution">
    <text evidence="2">The sequence shown here is derived from an EMBL/GenBank/DDBJ whole genome shotgun (WGS) entry which is preliminary data.</text>
</comment>
<proteinExistence type="predicted"/>
<dbReference type="AlphaFoldDB" id="A0AAN9LZW4"/>
<dbReference type="Proteomes" id="UP001367508">
    <property type="component" value="Unassembled WGS sequence"/>
</dbReference>
<keyword evidence="1" id="KW-0472">Membrane</keyword>
<organism evidence="2 3">
    <name type="scientific">Canavalia gladiata</name>
    <name type="common">Sword bean</name>
    <name type="synonym">Dolichos gladiatus</name>
    <dbReference type="NCBI Taxonomy" id="3824"/>
    <lineage>
        <taxon>Eukaryota</taxon>
        <taxon>Viridiplantae</taxon>
        <taxon>Streptophyta</taxon>
        <taxon>Embryophyta</taxon>
        <taxon>Tracheophyta</taxon>
        <taxon>Spermatophyta</taxon>
        <taxon>Magnoliopsida</taxon>
        <taxon>eudicotyledons</taxon>
        <taxon>Gunneridae</taxon>
        <taxon>Pentapetalae</taxon>
        <taxon>rosids</taxon>
        <taxon>fabids</taxon>
        <taxon>Fabales</taxon>
        <taxon>Fabaceae</taxon>
        <taxon>Papilionoideae</taxon>
        <taxon>50 kb inversion clade</taxon>
        <taxon>NPAAA clade</taxon>
        <taxon>indigoferoid/millettioid clade</taxon>
        <taxon>Phaseoleae</taxon>
        <taxon>Canavalia</taxon>
    </lineage>
</organism>
<sequence length="255" mass="28566">MRQTNALLTYLCLAGWLLVIIKSNFTLNKNSGVDSVRKEVEFFVVVREITQCILSQIPCEYYGFVKNSAQVFMTTWVNRFANAADIAIEVAENTTWRVSFNKGGYPTPKVHGGWLKNLSTVSVKSSITSRTINRGEVKESPDLSDQNDPTKIATPHHSYVQLAFSFSPSVGIVILLGSSLLPSPSSCTKVVSPFPMSMQNPLRHQKNPRLVTNPFIFVLFAVFLILVLSCTLVDDMHLTSFRHRYEQPLPPLIKT</sequence>
<accession>A0AAN9LZW4</accession>
<feature type="transmembrane region" description="Helical" evidence="1">
    <location>
        <begin position="159"/>
        <end position="181"/>
    </location>
</feature>
<protein>
    <submittedName>
        <fullName evidence="2">Uncharacterized protein</fullName>
    </submittedName>
</protein>
<dbReference type="EMBL" id="JAYMYQ010000003">
    <property type="protein sequence ID" value="KAK7345241.1"/>
    <property type="molecule type" value="Genomic_DNA"/>
</dbReference>
<reference evidence="2 3" key="1">
    <citation type="submission" date="2024-01" db="EMBL/GenBank/DDBJ databases">
        <title>The genomes of 5 underutilized Papilionoideae crops provide insights into root nodulation and disease resistanc.</title>
        <authorList>
            <person name="Jiang F."/>
        </authorList>
    </citation>
    <scope>NUCLEOTIDE SEQUENCE [LARGE SCALE GENOMIC DNA]</scope>
    <source>
        <strain evidence="2">LVBAO_FW01</strain>
        <tissue evidence="2">Leaves</tissue>
    </source>
</reference>
<evidence type="ECO:0000313" key="2">
    <source>
        <dbReference type="EMBL" id="KAK7345241.1"/>
    </source>
</evidence>